<proteinExistence type="inferred from homology"/>
<comment type="similarity">
    <text evidence="1">Belongs to the spermidine/spermine synthase family.</text>
</comment>
<organism evidence="5 6">
    <name type="scientific">Cinnamomum micranthum f. kanehirae</name>
    <dbReference type="NCBI Taxonomy" id="337451"/>
    <lineage>
        <taxon>Eukaryota</taxon>
        <taxon>Viridiplantae</taxon>
        <taxon>Streptophyta</taxon>
        <taxon>Embryophyta</taxon>
        <taxon>Tracheophyta</taxon>
        <taxon>Spermatophyta</taxon>
        <taxon>Magnoliopsida</taxon>
        <taxon>Magnoliidae</taxon>
        <taxon>Laurales</taxon>
        <taxon>Lauraceae</taxon>
        <taxon>Cinnamomum</taxon>
    </lineage>
</organism>
<dbReference type="PANTHER" id="PTHR44575">
    <property type="entry name" value="OS01G0589200 PROTEIN"/>
    <property type="match status" value="1"/>
</dbReference>
<evidence type="ECO:0000256" key="3">
    <source>
        <dbReference type="PROSITE-ProRule" id="PRU00354"/>
    </source>
</evidence>
<accession>A0A443PHG5</accession>
<dbReference type="Gene3D" id="3.40.50.150">
    <property type="entry name" value="Vaccinia Virus protein VP39"/>
    <property type="match status" value="2"/>
</dbReference>
<keyword evidence="6" id="KW-1185">Reference proteome</keyword>
<protein>
    <submittedName>
        <fullName evidence="5">Methyltransferase type 11</fullName>
    </submittedName>
</protein>
<sequence>MAAVSYDADVYRDARPTYPSEWYSMLAARTPCHSLAWDVGTGNGQAAIGIAEHYAQVIATDVSKTLIERAIPHPKVRYIHTPLSLEEEELVSLIGGEGSVDLVTVATAVHWFDLPSFYSVVNRILRKPGGLLAVWSYNGSISIDPTFDSLMKRFKNTTLPFWNPDVHYVTDGYRTLPFPFEGVGLGSEGEPVSLEMHKELSFDGFVGMLRSWSAVNAAKEQGVDLLSEDVVKDFENAWGGSNLIRRVTYEVFMLGCKADLPESEWYSMLAARTPYHSLAWDVGAGNGLAATGPTYSSDWYSMLAARTPCHSLVWDVGTGNGQAAIGIVEHYAQVIATDVSKTQIERAIPHPKVRYIHTPLSLEEEELVSLIGGKGSVDLVTVATAVHWFDLPSFYSVVNRVLRKPGGLLAVWGYNGSVSIDPTFDSLMKRFKNTTLPFWNPNVHYVKDGYRTLPFPFEGVGLGSEGEPVSLEMHKESSFDGFVGMLRSWSAVKAAKEQGVDLLSEDVVKDFECAWGGSDLIRRVTYEVFMLVGTPKSQS</sequence>
<dbReference type="Proteomes" id="UP000283530">
    <property type="component" value="Unassembled WGS sequence"/>
</dbReference>
<evidence type="ECO:0000313" key="5">
    <source>
        <dbReference type="EMBL" id="RWR90228.1"/>
    </source>
</evidence>
<evidence type="ECO:0000256" key="2">
    <source>
        <dbReference type="ARBA" id="ARBA00022679"/>
    </source>
</evidence>
<dbReference type="InterPro" id="IPR013216">
    <property type="entry name" value="Methyltransf_11"/>
</dbReference>
<evidence type="ECO:0000259" key="4">
    <source>
        <dbReference type="PROSITE" id="PS51006"/>
    </source>
</evidence>
<dbReference type="AlphaFoldDB" id="A0A443PHG5"/>
<evidence type="ECO:0000256" key="1">
    <source>
        <dbReference type="ARBA" id="ARBA00007867"/>
    </source>
</evidence>
<gene>
    <name evidence="5" type="ORF">CKAN_01931300</name>
</gene>
<dbReference type="CDD" id="cd02440">
    <property type="entry name" value="AdoMet_MTases"/>
    <property type="match status" value="2"/>
</dbReference>
<dbReference type="EMBL" id="QPKB01000008">
    <property type="protein sequence ID" value="RWR90228.1"/>
    <property type="molecule type" value="Genomic_DNA"/>
</dbReference>
<dbReference type="PROSITE" id="PS51006">
    <property type="entry name" value="PABS_2"/>
    <property type="match status" value="1"/>
</dbReference>
<dbReference type="Pfam" id="PF08241">
    <property type="entry name" value="Methyltransf_11"/>
    <property type="match status" value="2"/>
</dbReference>
<dbReference type="PANTHER" id="PTHR44575:SF2">
    <property type="entry name" value="OS01G0589200 PROTEIN"/>
    <property type="match status" value="1"/>
</dbReference>
<keyword evidence="3" id="KW-0620">Polyamine biosynthesis</keyword>
<dbReference type="STRING" id="337451.A0A443PHG5"/>
<comment type="caution">
    <text evidence="5">The sequence shown here is derived from an EMBL/GenBank/DDBJ whole genome shotgun (WGS) entry which is preliminary data.</text>
</comment>
<dbReference type="InterPro" id="IPR029063">
    <property type="entry name" value="SAM-dependent_MTases_sf"/>
</dbReference>
<keyword evidence="2 3" id="KW-0808">Transferase</keyword>
<dbReference type="SUPFAM" id="SSF53335">
    <property type="entry name" value="S-adenosyl-L-methionine-dependent methyltransferases"/>
    <property type="match status" value="2"/>
</dbReference>
<dbReference type="GO" id="GO:0006596">
    <property type="term" value="P:polyamine biosynthetic process"/>
    <property type="evidence" value="ECO:0007669"/>
    <property type="project" value="UniProtKB-UniRule"/>
</dbReference>
<name>A0A443PHG5_9MAGN</name>
<evidence type="ECO:0000313" key="6">
    <source>
        <dbReference type="Proteomes" id="UP000283530"/>
    </source>
</evidence>
<dbReference type="GO" id="GO:0008757">
    <property type="term" value="F:S-adenosylmethionine-dependent methyltransferase activity"/>
    <property type="evidence" value="ECO:0007669"/>
    <property type="project" value="InterPro"/>
</dbReference>
<dbReference type="GO" id="GO:0032259">
    <property type="term" value="P:methylation"/>
    <property type="evidence" value="ECO:0007669"/>
    <property type="project" value="UniProtKB-KW"/>
</dbReference>
<reference evidence="5 6" key="1">
    <citation type="journal article" date="2019" name="Nat. Plants">
        <title>Stout camphor tree genome fills gaps in understanding of flowering plant genome evolution.</title>
        <authorList>
            <person name="Chaw S.M."/>
            <person name="Liu Y.C."/>
            <person name="Wu Y.W."/>
            <person name="Wang H.Y."/>
            <person name="Lin C.I."/>
            <person name="Wu C.S."/>
            <person name="Ke H.M."/>
            <person name="Chang L.Y."/>
            <person name="Hsu C.Y."/>
            <person name="Yang H.T."/>
            <person name="Sudianto E."/>
            <person name="Hsu M.H."/>
            <person name="Wu K.P."/>
            <person name="Wang L.N."/>
            <person name="Leebens-Mack J.H."/>
            <person name="Tsai I.J."/>
        </authorList>
    </citation>
    <scope>NUCLEOTIDE SEQUENCE [LARGE SCALE GENOMIC DNA]</scope>
    <source>
        <strain evidence="6">cv. Chaw 1501</strain>
        <tissue evidence="5">Young leaves</tissue>
    </source>
</reference>
<comment type="caution">
    <text evidence="3">Lacks conserved residue(s) required for the propagation of feature annotation.</text>
</comment>
<feature type="domain" description="PABS" evidence="4">
    <location>
        <begin position="1"/>
        <end position="30"/>
    </location>
</feature>
<dbReference type="OrthoDB" id="10027013at2759"/>
<keyword evidence="5" id="KW-0489">Methyltransferase</keyword>
<dbReference type="InterPro" id="IPR030374">
    <property type="entry name" value="PABS"/>
</dbReference>